<dbReference type="Proteomes" id="UP000652681">
    <property type="component" value="Unassembled WGS sequence"/>
</dbReference>
<dbReference type="SMART" id="SM00342">
    <property type="entry name" value="HTH_ARAC"/>
    <property type="match status" value="1"/>
</dbReference>
<evidence type="ECO:0000256" key="8">
    <source>
        <dbReference type="ARBA" id="ARBA00023163"/>
    </source>
</evidence>
<evidence type="ECO:0000259" key="15">
    <source>
        <dbReference type="PROSITE" id="PS50110"/>
    </source>
</evidence>
<dbReference type="SUPFAM" id="SSF48452">
    <property type="entry name" value="TPR-like"/>
    <property type="match status" value="2"/>
</dbReference>
<keyword evidence="11" id="KW-0175">Coiled coil</keyword>
<evidence type="ECO:0000256" key="2">
    <source>
        <dbReference type="ARBA" id="ARBA00012438"/>
    </source>
</evidence>
<dbReference type="GO" id="GO:0000155">
    <property type="term" value="F:phosphorelay sensor kinase activity"/>
    <property type="evidence" value="ECO:0007669"/>
    <property type="project" value="InterPro"/>
</dbReference>
<keyword evidence="3 9" id="KW-0597">Phosphoprotein</keyword>
<dbReference type="PROSITE" id="PS00041">
    <property type="entry name" value="HTH_ARAC_FAMILY_1"/>
    <property type="match status" value="1"/>
</dbReference>
<dbReference type="RefSeq" id="WP_216714076.1">
    <property type="nucleotide sequence ID" value="NZ_JACVEL010000005.1"/>
</dbReference>
<evidence type="ECO:0000256" key="10">
    <source>
        <dbReference type="PROSITE-ProRule" id="PRU00339"/>
    </source>
</evidence>
<keyword evidence="12" id="KW-0812">Transmembrane</keyword>
<comment type="catalytic activity">
    <reaction evidence="1">
        <text>ATP + protein L-histidine = ADP + protein N-phospho-L-histidine.</text>
        <dbReference type="EC" id="2.7.13.3"/>
    </reaction>
</comment>
<evidence type="ECO:0000256" key="11">
    <source>
        <dbReference type="SAM" id="Coils"/>
    </source>
</evidence>
<evidence type="ECO:0000256" key="7">
    <source>
        <dbReference type="ARBA" id="ARBA00023125"/>
    </source>
</evidence>
<keyword evidence="5" id="KW-0418">Kinase</keyword>
<feature type="domain" description="Histidine kinase" evidence="14">
    <location>
        <begin position="396"/>
        <end position="606"/>
    </location>
</feature>
<dbReference type="InterPro" id="IPR003661">
    <property type="entry name" value="HisK_dim/P_dom"/>
</dbReference>
<gene>
    <name evidence="16" type="ORF">H9Y05_08935</name>
</gene>
<evidence type="ECO:0000256" key="9">
    <source>
        <dbReference type="PROSITE-ProRule" id="PRU00169"/>
    </source>
</evidence>
<evidence type="ECO:0000313" key="16">
    <source>
        <dbReference type="EMBL" id="MBC9812593.1"/>
    </source>
</evidence>
<sequence length="869" mass="98519">MKNSVLYLFTILITCFGKPVYSQQTADSLHHLIDVSQGKRKGELILELANHYLSGYPDSSMHYALVARKTGEQTKNHVLVIRSYSLAGEIYQKQNKLKESVDSYLKGVELAEKHEEQSLLGTLYNGIGTCYFYMNNVKKAERYMELAAQAKKEANDYQYYAIISANLASLQILQASYDQSIHTLLEAEKTLLEKQQLVYLSSVYNSLGAAYQMGKPESDSSRFYYEKSLEFALKNKDYLIMMNAYQNLGDYYFSKKEYSTAIDYMKKAIATNELRKIEDQYKPALYGRISTVYDSLGDYKNAYTYIKMQLEANERLLTATQQKEIEELEIRYQSEKKEKEIQLQKQEIEKGKNQRNTIIFTTIFLFLLIGFSVYFIFQRRKIMQRYEQEKLKLFENLFHEIRTPLTLINGPIQVMKQAGTANQEQLHLMEKNARKLIGLINELLDASKLGKGNYQLHFNTGDPADFIATVIERFSGEITAKNMEVIFDKDDGSPICSYPFNVLEKVISNLLGNAIKYCPSGTTIRITSAITGTRLMIEVRDNGGGIPEKEQKKVFKRFYRGTNAAVGGTGIGLALVKELVELANGTIQLQSNPAGTTFIVTLPVRETVRTTEITALKGDTPILLLAEDDHDMAAFSTAVLKEDFQIIRVSNGQQAIETITSQLPDIVLSDVMMPQKDGIALLQEIKSNELTNHIPVVLFSAKASLESRLQGLTHGADAYIPKPFSPEELKLTLQNLLTTIQRNKQVYKDAIRSETTFEERIKSNNPYVNKAIEKVIRNIDNPDYSVNELSDDMAVSRSQLHRKLVALTGFSTTNFIRMIRLEKAKDLLANNEGNITEIAYKCGFNSQSYFTKSFTEYVGKSPSQMAGKP</sequence>
<dbReference type="CDD" id="cd00082">
    <property type="entry name" value="HisKA"/>
    <property type="match status" value="1"/>
</dbReference>
<feature type="domain" description="HTH araC/xylS-type" evidence="13">
    <location>
        <begin position="769"/>
        <end position="868"/>
    </location>
</feature>
<dbReference type="Pfam" id="PF02518">
    <property type="entry name" value="HATPase_c"/>
    <property type="match status" value="1"/>
</dbReference>
<feature type="modified residue" description="4-aspartylphosphate" evidence="9">
    <location>
        <position position="670"/>
    </location>
</feature>
<evidence type="ECO:0000256" key="5">
    <source>
        <dbReference type="ARBA" id="ARBA00022777"/>
    </source>
</evidence>
<dbReference type="SMART" id="SM00448">
    <property type="entry name" value="REC"/>
    <property type="match status" value="1"/>
</dbReference>
<evidence type="ECO:0000256" key="4">
    <source>
        <dbReference type="ARBA" id="ARBA00022679"/>
    </source>
</evidence>
<protein>
    <recommendedName>
        <fullName evidence="2">histidine kinase</fullName>
        <ecNumber evidence="2">2.7.13.3</ecNumber>
    </recommendedName>
</protein>
<evidence type="ECO:0000256" key="6">
    <source>
        <dbReference type="ARBA" id="ARBA00023015"/>
    </source>
</evidence>
<reference evidence="16" key="1">
    <citation type="submission" date="2020-09" db="EMBL/GenBank/DDBJ databases">
        <title>Taishania pollutisoli gen. nov., sp. nov., Isolated from Tetrabromobisphenol A-Contaminated Soil.</title>
        <authorList>
            <person name="Chen Q."/>
        </authorList>
    </citation>
    <scope>NUCLEOTIDE SEQUENCE</scope>
    <source>
        <strain evidence="16">CZZ-1</strain>
    </source>
</reference>
<dbReference type="InterPro" id="IPR001789">
    <property type="entry name" value="Sig_transdc_resp-reg_receiver"/>
</dbReference>
<dbReference type="InterPro" id="IPR009057">
    <property type="entry name" value="Homeodomain-like_sf"/>
</dbReference>
<keyword evidence="10" id="KW-0802">TPR repeat</keyword>
<dbReference type="EMBL" id="JACVEL010000005">
    <property type="protein sequence ID" value="MBC9812593.1"/>
    <property type="molecule type" value="Genomic_DNA"/>
</dbReference>
<dbReference type="PRINTS" id="PR00344">
    <property type="entry name" value="BCTRLSENSOR"/>
</dbReference>
<keyword evidence="8" id="KW-0804">Transcription</keyword>
<dbReference type="Gene3D" id="1.10.10.60">
    <property type="entry name" value="Homeodomain-like"/>
    <property type="match status" value="1"/>
</dbReference>
<dbReference type="InterPro" id="IPR004358">
    <property type="entry name" value="Sig_transdc_His_kin-like_C"/>
</dbReference>
<dbReference type="PROSITE" id="PS50110">
    <property type="entry name" value="RESPONSE_REGULATORY"/>
    <property type="match status" value="1"/>
</dbReference>
<keyword evidence="12" id="KW-0472">Membrane</keyword>
<evidence type="ECO:0000256" key="1">
    <source>
        <dbReference type="ARBA" id="ARBA00000085"/>
    </source>
</evidence>
<keyword evidence="12" id="KW-1133">Transmembrane helix</keyword>
<dbReference type="InterPro" id="IPR011006">
    <property type="entry name" value="CheY-like_superfamily"/>
</dbReference>
<dbReference type="SMART" id="SM00028">
    <property type="entry name" value="TPR"/>
    <property type="match status" value="5"/>
</dbReference>
<dbReference type="Pfam" id="PF00512">
    <property type="entry name" value="HisKA"/>
    <property type="match status" value="1"/>
</dbReference>
<feature type="repeat" description="TPR" evidence="10">
    <location>
        <begin position="242"/>
        <end position="275"/>
    </location>
</feature>
<dbReference type="PROSITE" id="PS50005">
    <property type="entry name" value="TPR"/>
    <property type="match status" value="2"/>
</dbReference>
<feature type="coiled-coil region" evidence="11">
    <location>
        <begin position="318"/>
        <end position="354"/>
    </location>
</feature>
<dbReference type="AlphaFoldDB" id="A0A8J6TZU2"/>
<dbReference type="Gene3D" id="1.10.287.130">
    <property type="match status" value="1"/>
</dbReference>
<dbReference type="Pfam" id="PF12833">
    <property type="entry name" value="HTH_18"/>
    <property type="match status" value="1"/>
</dbReference>
<feature type="repeat" description="TPR" evidence="10">
    <location>
        <begin position="81"/>
        <end position="114"/>
    </location>
</feature>
<dbReference type="EC" id="2.7.13.3" evidence="2"/>
<dbReference type="SUPFAM" id="SSF46689">
    <property type="entry name" value="Homeodomain-like"/>
    <property type="match status" value="1"/>
</dbReference>
<dbReference type="SMART" id="SM00388">
    <property type="entry name" value="HisKA"/>
    <property type="match status" value="1"/>
</dbReference>
<dbReference type="FunFam" id="3.30.565.10:FF:000006">
    <property type="entry name" value="Sensor histidine kinase WalK"/>
    <property type="match status" value="1"/>
</dbReference>
<dbReference type="GO" id="GO:0043565">
    <property type="term" value="F:sequence-specific DNA binding"/>
    <property type="evidence" value="ECO:0007669"/>
    <property type="project" value="InterPro"/>
</dbReference>
<dbReference type="Pfam" id="PF00072">
    <property type="entry name" value="Response_reg"/>
    <property type="match status" value="1"/>
</dbReference>
<dbReference type="Gene3D" id="3.30.565.10">
    <property type="entry name" value="Histidine kinase-like ATPase, C-terminal domain"/>
    <property type="match status" value="1"/>
</dbReference>
<dbReference type="GO" id="GO:0003700">
    <property type="term" value="F:DNA-binding transcription factor activity"/>
    <property type="evidence" value="ECO:0007669"/>
    <property type="project" value="InterPro"/>
</dbReference>
<dbReference type="InterPro" id="IPR036890">
    <property type="entry name" value="HATPase_C_sf"/>
</dbReference>
<name>A0A8J6TZU2_9FLAO</name>
<evidence type="ECO:0000259" key="14">
    <source>
        <dbReference type="PROSITE" id="PS50109"/>
    </source>
</evidence>
<feature type="domain" description="Response regulatory" evidence="15">
    <location>
        <begin position="622"/>
        <end position="737"/>
    </location>
</feature>
<dbReference type="InterPro" id="IPR036097">
    <property type="entry name" value="HisK_dim/P_sf"/>
</dbReference>
<keyword evidence="4" id="KW-0808">Transferase</keyword>
<dbReference type="SUPFAM" id="SSF47384">
    <property type="entry name" value="Homodimeric domain of signal transducing histidine kinase"/>
    <property type="match status" value="1"/>
</dbReference>
<comment type="caution">
    <text evidence="16">The sequence shown here is derived from an EMBL/GenBank/DDBJ whole genome shotgun (WGS) entry which is preliminary data.</text>
</comment>
<dbReference type="PROSITE" id="PS01124">
    <property type="entry name" value="HTH_ARAC_FAMILY_2"/>
    <property type="match status" value="1"/>
</dbReference>
<accession>A0A8J6TZU2</accession>
<feature type="transmembrane region" description="Helical" evidence="12">
    <location>
        <begin position="358"/>
        <end position="377"/>
    </location>
</feature>
<dbReference type="Pfam" id="PF13181">
    <property type="entry name" value="TPR_8"/>
    <property type="match status" value="2"/>
</dbReference>
<dbReference type="CDD" id="cd00075">
    <property type="entry name" value="HATPase"/>
    <property type="match status" value="1"/>
</dbReference>
<dbReference type="PANTHER" id="PTHR43547">
    <property type="entry name" value="TWO-COMPONENT HISTIDINE KINASE"/>
    <property type="match status" value="1"/>
</dbReference>
<dbReference type="Gene3D" id="3.40.50.2300">
    <property type="match status" value="1"/>
</dbReference>
<dbReference type="PANTHER" id="PTHR43547:SF2">
    <property type="entry name" value="HYBRID SIGNAL TRANSDUCTION HISTIDINE KINASE C"/>
    <property type="match status" value="1"/>
</dbReference>
<dbReference type="InterPro" id="IPR019734">
    <property type="entry name" value="TPR_rpt"/>
</dbReference>
<evidence type="ECO:0000256" key="12">
    <source>
        <dbReference type="SAM" id="Phobius"/>
    </source>
</evidence>
<dbReference type="SUPFAM" id="SSF55874">
    <property type="entry name" value="ATPase domain of HSP90 chaperone/DNA topoisomerase II/histidine kinase"/>
    <property type="match status" value="1"/>
</dbReference>
<dbReference type="CDD" id="cd17574">
    <property type="entry name" value="REC_OmpR"/>
    <property type="match status" value="1"/>
</dbReference>
<keyword evidence="17" id="KW-1185">Reference proteome</keyword>
<dbReference type="InterPro" id="IPR011990">
    <property type="entry name" value="TPR-like_helical_dom_sf"/>
</dbReference>
<dbReference type="InterPro" id="IPR003594">
    <property type="entry name" value="HATPase_dom"/>
</dbReference>
<dbReference type="PROSITE" id="PS50109">
    <property type="entry name" value="HIS_KIN"/>
    <property type="match status" value="1"/>
</dbReference>
<dbReference type="SUPFAM" id="SSF52172">
    <property type="entry name" value="CheY-like"/>
    <property type="match status" value="1"/>
</dbReference>
<keyword evidence="7" id="KW-0238">DNA-binding</keyword>
<proteinExistence type="predicted"/>
<dbReference type="SMART" id="SM00387">
    <property type="entry name" value="HATPase_c"/>
    <property type="match status" value="1"/>
</dbReference>
<organism evidence="16 17">
    <name type="scientific">Taishania pollutisoli</name>
    <dbReference type="NCBI Taxonomy" id="2766479"/>
    <lineage>
        <taxon>Bacteria</taxon>
        <taxon>Pseudomonadati</taxon>
        <taxon>Bacteroidota</taxon>
        <taxon>Flavobacteriia</taxon>
        <taxon>Flavobacteriales</taxon>
        <taxon>Crocinitomicaceae</taxon>
        <taxon>Taishania</taxon>
    </lineage>
</organism>
<evidence type="ECO:0000313" key="17">
    <source>
        <dbReference type="Proteomes" id="UP000652681"/>
    </source>
</evidence>
<evidence type="ECO:0000256" key="3">
    <source>
        <dbReference type="ARBA" id="ARBA00022553"/>
    </source>
</evidence>
<evidence type="ECO:0000259" key="13">
    <source>
        <dbReference type="PROSITE" id="PS01124"/>
    </source>
</evidence>
<dbReference type="Gene3D" id="1.25.40.10">
    <property type="entry name" value="Tetratricopeptide repeat domain"/>
    <property type="match status" value="2"/>
</dbReference>
<dbReference type="InterPro" id="IPR018062">
    <property type="entry name" value="HTH_AraC-typ_CS"/>
</dbReference>
<dbReference type="InterPro" id="IPR005467">
    <property type="entry name" value="His_kinase_dom"/>
</dbReference>
<keyword evidence="6" id="KW-0805">Transcription regulation</keyword>
<dbReference type="InterPro" id="IPR018060">
    <property type="entry name" value="HTH_AraC"/>
</dbReference>